<organism evidence="3 4">
    <name type="scientific">Triparma strigata</name>
    <dbReference type="NCBI Taxonomy" id="1606541"/>
    <lineage>
        <taxon>Eukaryota</taxon>
        <taxon>Sar</taxon>
        <taxon>Stramenopiles</taxon>
        <taxon>Ochrophyta</taxon>
        <taxon>Bolidophyceae</taxon>
        <taxon>Parmales</taxon>
        <taxon>Triparmaceae</taxon>
        <taxon>Triparma</taxon>
    </lineage>
</organism>
<evidence type="ECO:0000313" key="4">
    <source>
        <dbReference type="Proteomes" id="UP001165085"/>
    </source>
</evidence>
<evidence type="ECO:0000259" key="1">
    <source>
        <dbReference type="Pfam" id="PF03446"/>
    </source>
</evidence>
<reference evidence="4" key="1">
    <citation type="journal article" date="2023" name="Commun. Biol.">
        <title>Genome analysis of Parmales, the sister group of diatoms, reveals the evolutionary specialization of diatoms from phago-mixotrophs to photoautotrophs.</title>
        <authorList>
            <person name="Ban H."/>
            <person name="Sato S."/>
            <person name="Yoshikawa S."/>
            <person name="Yamada K."/>
            <person name="Nakamura Y."/>
            <person name="Ichinomiya M."/>
            <person name="Sato N."/>
            <person name="Blanc-Mathieu R."/>
            <person name="Endo H."/>
            <person name="Kuwata A."/>
            <person name="Ogata H."/>
        </authorList>
    </citation>
    <scope>NUCLEOTIDE SEQUENCE [LARGE SCALE GENOMIC DNA]</scope>
    <source>
        <strain evidence="4">NIES 3701</strain>
    </source>
</reference>
<dbReference type="InterPro" id="IPR036291">
    <property type="entry name" value="NAD(P)-bd_dom_sf"/>
</dbReference>
<dbReference type="Proteomes" id="UP001165085">
    <property type="component" value="Unassembled WGS sequence"/>
</dbReference>
<evidence type="ECO:0000313" key="3">
    <source>
        <dbReference type="EMBL" id="GMH58838.1"/>
    </source>
</evidence>
<name>A0A9W6ZXC1_9STRA</name>
<sequence>MSSLTTSSSSSSSSSSQVKGTKVLTIGVGSMGSGLTLHLASLPHYAVLAFDAWGPTLAKFKETYEKTVPEEHPSRKELLSLQNKINSPADVTSIPNFTPDVIIFMVVNSAQVTEFLFPSYIKTLPPTTTILVMSTISPSACFALREKAKATVSEPPLIIDAPVSGGPVKAGLGKLSIMLSDPSTSGSSSPSSTYVNMLNNISSNGETLFIIPKLEKNDTSLGAGSTAKAVHQLLAGVHITSCNEALSLARHVGLNLTTFYNLVLTAAGNSWMFADRGQRTILGMGGEEVPTKSAVGIFIKDLGIVLEESNGKTPLAYAALKKFKQAVSMGMIREDDSQIWKVYEDDFNEVIDVSLEPRHNLRLHNDLCRAFFVQFEVGDTTLAHIHEVDSVYIFLSPSGANVDQLVKGVGCKRDFMNYGEVRFGEHCECPLEHIITSLPGASGVTCVDAELLRPPPKRGKEEIQEMEKHELVKVRSKFRCFKITLNPGDAVETFYDFFGLRVVGKGGECDFGGWRKQVQVGDCDWFEPKGTQKVENVGETVVEYFVIQWREWE</sequence>
<dbReference type="InterPro" id="IPR008927">
    <property type="entry name" value="6-PGluconate_DH-like_C_sf"/>
</dbReference>
<dbReference type="InterPro" id="IPR029154">
    <property type="entry name" value="HIBADH-like_NADP-bd"/>
</dbReference>
<dbReference type="GO" id="GO:0050661">
    <property type="term" value="F:NADP binding"/>
    <property type="evidence" value="ECO:0007669"/>
    <property type="project" value="InterPro"/>
</dbReference>
<feature type="domain" description="6-phosphogluconate dehydrogenase NADP-binding" evidence="1">
    <location>
        <begin position="24"/>
        <end position="180"/>
    </location>
</feature>
<dbReference type="InterPro" id="IPR013328">
    <property type="entry name" value="6PGD_dom2"/>
</dbReference>
<dbReference type="Gene3D" id="3.40.50.720">
    <property type="entry name" value="NAD(P)-binding Rossmann-like Domain"/>
    <property type="match status" value="1"/>
</dbReference>
<keyword evidence="4" id="KW-1185">Reference proteome</keyword>
<proteinExistence type="predicted"/>
<dbReference type="EMBL" id="BRXY01000055">
    <property type="protein sequence ID" value="GMH58838.1"/>
    <property type="molecule type" value="Genomic_DNA"/>
</dbReference>
<dbReference type="Pfam" id="PF03446">
    <property type="entry name" value="NAD_binding_2"/>
    <property type="match status" value="1"/>
</dbReference>
<accession>A0A9W6ZXC1</accession>
<dbReference type="Gene3D" id="1.10.1040.10">
    <property type="entry name" value="N-(1-d-carboxylethyl)-l-norvaline Dehydrogenase, domain 2"/>
    <property type="match status" value="1"/>
</dbReference>
<comment type="caution">
    <text evidence="3">The sequence shown here is derived from an EMBL/GenBank/DDBJ whole genome shotgun (WGS) entry which is preliminary data.</text>
</comment>
<evidence type="ECO:0000259" key="2">
    <source>
        <dbReference type="Pfam" id="PF14833"/>
    </source>
</evidence>
<gene>
    <name evidence="3" type="ORF">TrST_g5247</name>
</gene>
<protein>
    <submittedName>
        <fullName evidence="3">Uncharacterized protein</fullName>
    </submittedName>
</protein>
<dbReference type="AlphaFoldDB" id="A0A9W6ZXC1"/>
<dbReference type="SUPFAM" id="SSF48179">
    <property type="entry name" value="6-phosphogluconate dehydrogenase C-terminal domain-like"/>
    <property type="match status" value="1"/>
</dbReference>
<dbReference type="PANTHER" id="PTHR43060">
    <property type="entry name" value="3-HYDROXYISOBUTYRATE DEHYDROGENASE-LIKE 1, MITOCHONDRIAL-RELATED"/>
    <property type="match status" value="1"/>
</dbReference>
<dbReference type="OrthoDB" id="48988at2759"/>
<feature type="domain" description="3-hydroxyisobutyrate dehydrogenase-like NAD-binding" evidence="2">
    <location>
        <begin position="222"/>
        <end position="343"/>
    </location>
</feature>
<dbReference type="GO" id="GO:0051287">
    <property type="term" value="F:NAD binding"/>
    <property type="evidence" value="ECO:0007669"/>
    <property type="project" value="InterPro"/>
</dbReference>
<dbReference type="InterPro" id="IPR006115">
    <property type="entry name" value="6PGDH_NADP-bd"/>
</dbReference>
<dbReference type="Pfam" id="PF14833">
    <property type="entry name" value="NAD_binding_11"/>
    <property type="match status" value="1"/>
</dbReference>
<dbReference type="SUPFAM" id="SSF51735">
    <property type="entry name" value="NAD(P)-binding Rossmann-fold domains"/>
    <property type="match status" value="1"/>
</dbReference>
<dbReference type="PANTHER" id="PTHR43060:SF17">
    <property type="entry name" value="L-THREONATE DEHYDROGENASE"/>
    <property type="match status" value="1"/>
</dbReference>